<dbReference type="InterPro" id="IPR005110">
    <property type="entry name" value="MoeA_linker/N"/>
</dbReference>
<evidence type="ECO:0000256" key="6">
    <source>
        <dbReference type="ARBA" id="ARBA00022679"/>
    </source>
</evidence>
<dbReference type="InterPro" id="IPR038987">
    <property type="entry name" value="MoeA-like"/>
</dbReference>
<keyword evidence="9 11" id="KW-0501">Molybdenum cofactor biosynthesis</keyword>
<dbReference type="UniPathway" id="UPA00344"/>
<feature type="domain" description="MoaB/Mog" evidence="12">
    <location>
        <begin position="173"/>
        <end position="311"/>
    </location>
</feature>
<evidence type="ECO:0000256" key="3">
    <source>
        <dbReference type="ARBA" id="ARBA00005046"/>
    </source>
</evidence>
<dbReference type="PANTHER" id="PTHR10192">
    <property type="entry name" value="MOLYBDOPTERIN BIOSYNTHESIS PROTEIN"/>
    <property type="match status" value="1"/>
</dbReference>
<sequence>MISVSEALEHLFSLASPLNTEIVPLAQANGRVLAKSVTARRDQPPFAGSAMDGYAMVAEEVVPGAHFQVIGEAAAGHGFDGQLAAGQCIRIFTGAPVPSTATRVVIQEDVTRDGDCITLGDSIDKGFHIRPAGADFTDGQIFSAPRLLRPSDIALLAAMNIDEVPVTRRPVVAIMSTGDELVMPGESPGPDQIIASNSFGLQAMLRDLGAEARLLPIARDTRDSLETAFSLTDDADLVLTIGGASVGDHDLVGDVAADLGMERSFYKIAMRPGKPLMAGRLASGAMMMGLPGNSVSAMVCGHVFVTPVIRAMLGLGDAPAQEHTATLAAPAGANGPRQHYMRARVENGEITIFCDQDSSLLTVLSDSNALAVRPPSDGARDVGDTLSYLPI</sequence>
<keyword evidence="5 11" id="KW-0500">Molybdenum</keyword>
<dbReference type="Gene3D" id="2.40.340.10">
    <property type="entry name" value="MoeA, C-terminal, domain IV"/>
    <property type="match status" value="1"/>
</dbReference>
<evidence type="ECO:0000256" key="11">
    <source>
        <dbReference type="RuleBase" id="RU365090"/>
    </source>
</evidence>
<dbReference type="SMART" id="SM00852">
    <property type="entry name" value="MoCF_biosynth"/>
    <property type="match status" value="1"/>
</dbReference>
<dbReference type="InterPro" id="IPR036135">
    <property type="entry name" value="MoeA_linker/N_sf"/>
</dbReference>
<dbReference type="SUPFAM" id="SSF53218">
    <property type="entry name" value="Molybdenum cofactor biosynthesis proteins"/>
    <property type="match status" value="1"/>
</dbReference>
<dbReference type="OrthoDB" id="9804758at2"/>
<name>A0A1M6ESJ2_9RHOB</name>
<dbReference type="SUPFAM" id="SSF63882">
    <property type="entry name" value="MoeA N-terminal region -like"/>
    <property type="match status" value="1"/>
</dbReference>
<dbReference type="Proteomes" id="UP000183982">
    <property type="component" value="Unassembled WGS sequence"/>
</dbReference>
<accession>A0A1M6ESJ2</accession>
<dbReference type="InterPro" id="IPR036425">
    <property type="entry name" value="MoaB/Mog-like_dom_sf"/>
</dbReference>
<dbReference type="GO" id="GO:0061599">
    <property type="term" value="F:molybdopterin molybdotransferase activity"/>
    <property type="evidence" value="ECO:0007669"/>
    <property type="project" value="UniProtKB-UniRule"/>
</dbReference>
<evidence type="ECO:0000256" key="4">
    <source>
        <dbReference type="ARBA" id="ARBA00010763"/>
    </source>
</evidence>
<evidence type="ECO:0000256" key="9">
    <source>
        <dbReference type="ARBA" id="ARBA00023150"/>
    </source>
</evidence>
<keyword evidence="14" id="KW-1185">Reference proteome</keyword>
<evidence type="ECO:0000256" key="8">
    <source>
        <dbReference type="ARBA" id="ARBA00022842"/>
    </source>
</evidence>
<dbReference type="Pfam" id="PF03453">
    <property type="entry name" value="MoeA_N"/>
    <property type="match status" value="1"/>
</dbReference>
<dbReference type="NCBIfam" id="NF045515">
    <property type="entry name" value="Glp_gephyrin"/>
    <property type="match status" value="1"/>
</dbReference>
<organism evidence="13 14">
    <name type="scientific">Shimia gijangensis</name>
    <dbReference type="NCBI Taxonomy" id="1470563"/>
    <lineage>
        <taxon>Bacteria</taxon>
        <taxon>Pseudomonadati</taxon>
        <taxon>Pseudomonadota</taxon>
        <taxon>Alphaproteobacteria</taxon>
        <taxon>Rhodobacterales</taxon>
        <taxon>Roseobacteraceae</taxon>
    </lineage>
</organism>
<dbReference type="STRING" id="1470563.SAMN05444000_103285"/>
<dbReference type="PANTHER" id="PTHR10192:SF5">
    <property type="entry name" value="GEPHYRIN"/>
    <property type="match status" value="1"/>
</dbReference>
<evidence type="ECO:0000313" key="14">
    <source>
        <dbReference type="Proteomes" id="UP000183982"/>
    </source>
</evidence>
<dbReference type="AlphaFoldDB" id="A0A1M6ESJ2"/>
<dbReference type="EC" id="2.10.1.1" evidence="11"/>
<keyword evidence="6 11" id="KW-0808">Transferase</keyword>
<comment type="pathway">
    <text evidence="3 11">Cofactor biosynthesis; molybdopterin biosynthesis.</text>
</comment>
<evidence type="ECO:0000256" key="7">
    <source>
        <dbReference type="ARBA" id="ARBA00022723"/>
    </source>
</evidence>
<proteinExistence type="inferred from homology"/>
<evidence type="ECO:0000256" key="5">
    <source>
        <dbReference type="ARBA" id="ARBA00022505"/>
    </source>
</evidence>
<dbReference type="InterPro" id="IPR005111">
    <property type="entry name" value="MoeA_C_domain_IV"/>
</dbReference>
<evidence type="ECO:0000256" key="10">
    <source>
        <dbReference type="ARBA" id="ARBA00047317"/>
    </source>
</evidence>
<comment type="cofactor">
    <cofactor evidence="1 11">
        <name>Mg(2+)</name>
        <dbReference type="ChEBI" id="CHEBI:18420"/>
    </cofactor>
</comment>
<dbReference type="GO" id="GO:0005829">
    <property type="term" value="C:cytosol"/>
    <property type="evidence" value="ECO:0007669"/>
    <property type="project" value="TreeGrafter"/>
</dbReference>
<dbReference type="RefSeq" id="WP_073249790.1">
    <property type="nucleotide sequence ID" value="NZ_FQZQ01000003.1"/>
</dbReference>
<gene>
    <name evidence="13" type="ORF">SAMN05444000_103285</name>
</gene>
<dbReference type="EMBL" id="FQZQ01000003">
    <property type="protein sequence ID" value="SHI88388.1"/>
    <property type="molecule type" value="Genomic_DNA"/>
</dbReference>
<keyword evidence="8 11" id="KW-0460">Magnesium</keyword>
<dbReference type="GO" id="GO:0046872">
    <property type="term" value="F:metal ion binding"/>
    <property type="evidence" value="ECO:0007669"/>
    <property type="project" value="UniProtKB-UniRule"/>
</dbReference>
<dbReference type="Pfam" id="PF03454">
    <property type="entry name" value="MoeA_C"/>
    <property type="match status" value="1"/>
</dbReference>
<dbReference type="InterPro" id="IPR001453">
    <property type="entry name" value="MoaB/Mog_dom"/>
</dbReference>
<comment type="function">
    <text evidence="2 11">Catalyzes the insertion of molybdate into adenylated molybdopterin with the concomitant release of AMP.</text>
</comment>
<comment type="similarity">
    <text evidence="4 11">Belongs to the MoeA family.</text>
</comment>
<dbReference type="InterPro" id="IPR036688">
    <property type="entry name" value="MoeA_C_domain_IV_sf"/>
</dbReference>
<dbReference type="SUPFAM" id="SSF63867">
    <property type="entry name" value="MoeA C-terminal domain-like"/>
    <property type="match status" value="1"/>
</dbReference>
<keyword evidence="7 11" id="KW-0479">Metal-binding</keyword>
<dbReference type="GO" id="GO:0006777">
    <property type="term" value="P:Mo-molybdopterin cofactor biosynthetic process"/>
    <property type="evidence" value="ECO:0007669"/>
    <property type="project" value="UniProtKB-UniRule"/>
</dbReference>
<dbReference type="Pfam" id="PF00994">
    <property type="entry name" value="MoCF_biosynth"/>
    <property type="match status" value="1"/>
</dbReference>
<evidence type="ECO:0000259" key="12">
    <source>
        <dbReference type="SMART" id="SM00852"/>
    </source>
</evidence>
<reference evidence="14" key="1">
    <citation type="submission" date="2016-11" db="EMBL/GenBank/DDBJ databases">
        <authorList>
            <person name="Varghese N."/>
            <person name="Submissions S."/>
        </authorList>
    </citation>
    <scope>NUCLEOTIDE SEQUENCE [LARGE SCALE GENOMIC DNA]</scope>
    <source>
        <strain evidence="14">DSM 100564</strain>
    </source>
</reference>
<dbReference type="Gene3D" id="2.170.190.11">
    <property type="entry name" value="Molybdopterin biosynthesis moea protein, domain 3"/>
    <property type="match status" value="1"/>
</dbReference>
<protein>
    <recommendedName>
        <fullName evidence="11">Molybdopterin molybdenumtransferase</fullName>
        <ecNumber evidence="11">2.10.1.1</ecNumber>
    </recommendedName>
</protein>
<comment type="catalytic activity">
    <reaction evidence="10">
        <text>adenylyl-molybdopterin + molybdate = Mo-molybdopterin + AMP + H(+)</text>
        <dbReference type="Rhea" id="RHEA:35047"/>
        <dbReference type="ChEBI" id="CHEBI:15378"/>
        <dbReference type="ChEBI" id="CHEBI:36264"/>
        <dbReference type="ChEBI" id="CHEBI:62727"/>
        <dbReference type="ChEBI" id="CHEBI:71302"/>
        <dbReference type="ChEBI" id="CHEBI:456215"/>
        <dbReference type="EC" id="2.10.1.1"/>
    </reaction>
</comment>
<dbReference type="CDD" id="cd00887">
    <property type="entry name" value="MoeA"/>
    <property type="match status" value="1"/>
</dbReference>
<evidence type="ECO:0000256" key="1">
    <source>
        <dbReference type="ARBA" id="ARBA00001946"/>
    </source>
</evidence>
<dbReference type="FunFam" id="3.40.980.10:FF:000004">
    <property type="entry name" value="Molybdopterin molybdenumtransferase"/>
    <property type="match status" value="1"/>
</dbReference>
<dbReference type="Gene3D" id="3.90.105.10">
    <property type="entry name" value="Molybdopterin biosynthesis moea protein, domain 2"/>
    <property type="match status" value="1"/>
</dbReference>
<evidence type="ECO:0000313" key="13">
    <source>
        <dbReference type="EMBL" id="SHI88388.1"/>
    </source>
</evidence>
<dbReference type="Gene3D" id="3.40.980.10">
    <property type="entry name" value="MoaB/Mog-like domain"/>
    <property type="match status" value="1"/>
</dbReference>
<evidence type="ECO:0000256" key="2">
    <source>
        <dbReference type="ARBA" id="ARBA00002901"/>
    </source>
</evidence>